<comment type="similarity">
    <text evidence="1">Belongs to the peptidase U62 family.</text>
</comment>
<dbReference type="OrthoDB" id="9803618at2"/>
<dbReference type="InterPro" id="IPR045570">
    <property type="entry name" value="Metalloprtase-TldD/E_cen_dom"/>
</dbReference>
<dbReference type="Gene3D" id="3.30.2290.10">
    <property type="entry name" value="PmbA/TldD superfamily"/>
    <property type="match status" value="1"/>
</dbReference>
<dbReference type="AlphaFoldDB" id="A0A0W0UWA2"/>
<dbReference type="GO" id="GO:0008237">
    <property type="term" value="F:metallopeptidase activity"/>
    <property type="evidence" value="ECO:0007669"/>
    <property type="project" value="UniProtKB-KW"/>
</dbReference>
<accession>A0A0W0UWA2</accession>
<dbReference type="PATRIC" id="fig|455.5.peg.357"/>
<gene>
    <name evidence="6" type="primary">pmbA</name>
    <name evidence="6" type="ORF">A8135_08730</name>
    <name evidence="5" type="ORF">Ljam_0339</name>
</gene>
<organism evidence="5 7">
    <name type="scientific">Legionella jamestowniensis</name>
    <dbReference type="NCBI Taxonomy" id="455"/>
    <lineage>
        <taxon>Bacteria</taxon>
        <taxon>Pseudomonadati</taxon>
        <taxon>Pseudomonadota</taxon>
        <taxon>Gammaproteobacteria</taxon>
        <taxon>Legionellales</taxon>
        <taxon>Legionellaceae</taxon>
        <taxon>Legionella</taxon>
    </lineage>
</organism>
<dbReference type="NCBIfam" id="NF008268">
    <property type="entry name" value="PRK11040.1"/>
    <property type="match status" value="1"/>
</dbReference>
<dbReference type="InterPro" id="IPR045569">
    <property type="entry name" value="Metalloprtase-TldD/E_C"/>
</dbReference>
<dbReference type="InterPro" id="IPR002510">
    <property type="entry name" value="Metalloprtase-TldD/E_N"/>
</dbReference>
<dbReference type="PANTHER" id="PTHR43421">
    <property type="entry name" value="METALLOPROTEASE PMBA"/>
    <property type="match status" value="1"/>
</dbReference>
<dbReference type="Proteomes" id="UP000054715">
    <property type="component" value="Unassembled WGS sequence"/>
</dbReference>
<evidence type="ECO:0000259" key="2">
    <source>
        <dbReference type="Pfam" id="PF01523"/>
    </source>
</evidence>
<feature type="domain" description="Metalloprotease TldD/E central" evidence="4">
    <location>
        <begin position="129"/>
        <end position="236"/>
    </location>
</feature>
<keyword evidence="6" id="KW-0645">Protease</keyword>
<dbReference type="EMBL" id="LNYG01000007">
    <property type="protein sequence ID" value="KTD12123.1"/>
    <property type="molecule type" value="Genomic_DNA"/>
</dbReference>
<evidence type="ECO:0000259" key="4">
    <source>
        <dbReference type="Pfam" id="PF19290"/>
    </source>
</evidence>
<dbReference type="SUPFAM" id="SSF111283">
    <property type="entry name" value="Putative modulator of DNA gyrase, PmbA/TldD"/>
    <property type="match status" value="1"/>
</dbReference>
<evidence type="ECO:0000313" key="6">
    <source>
        <dbReference type="EMBL" id="OCH99100.1"/>
    </source>
</evidence>
<reference evidence="6 8" key="2">
    <citation type="submission" date="2016-05" db="EMBL/GenBank/DDBJ databases">
        <authorList>
            <person name="Prochazka B."/>
            <person name="Indra A."/>
            <person name="Hasenberger P."/>
            <person name="Blaschitz M."/>
            <person name="Wagner L."/>
            <person name="Wewalka G."/>
            <person name="Sorschag S."/>
            <person name="Schmid D."/>
            <person name="Ruppitsch W."/>
        </authorList>
    </citation>
    <scope>NUCLEOTIDE SEQUENCE [LARGE SCALE GENOMIC DNA]</scope>
    <source>
        <strain evidence="6 8">974010_12</strain>
    </source>
</reference>
<keyword evidence="6" id="KW-0482">Metalloprotease</keyword>
<dbReference type="PANTHER" id="PTHR43421:SF1">
    <property type="entry name" value="METALLOPROTEASE PMBA"/>
    <property type="match status" value="1"/>
</dbReference>
<reference evidence="5 7" key="1">
    <citation type="submission" date="2015-11" db="EMBL/GenBank/DDBJ databases">
        <title>Genomic analysis of 38 Legionella species identifies large and diverse effector repertoires.</title>
        <authorList>
            <person name="Burstein D."/>
            <person name="Amaro F."/>
            <person name="Zusman T."/>
            <person name="Lifshitz Z."/>
            <person name="Cohen O."/>
            <person name="Gilbert J.A."/>
            <person name="Pupko T."/>
            <person name="Shuman H.A."/>
            <person name="Segal G."/>
        </authorList>
    </citation>
    <scope>NUCLEOTIDE SEQUENCE [LARGE SCALE GENOMIC DNA]</scope>
    <source>
        <strain evidence="5 7">JA-26-G1-E2</strain>
    </source>
</reference>
<evidence type="ECO:0000259" key="3">
    <source>
        <dbReference type="Pfam" id="PF19289"/>
    </source>
</evidence>
<dbReference type="Proteomes" id="UP000093336">
    <property type="component" value="Unassembled WGS sequence"/>
</dbReference>
<dbReference type="Pfam" id="PF19289">
    <property type="entry name" value="PmbA_TldD_3rd"/>
    <property type="match status" value="1"/>
</dbReference>
<sequence>MRTLPKNNNRVAGKSTSNLSELMHEVLNKAKAQGATDAMVSVNHDSGFSVDVRMGEVETVAFNEDKGISLVVYIGKRKGAASSTDTSPKALDSLVTAACEIAKVSAEDPCFGLADRELMTTEFPDLDLYHPWAITPPEAIEMALACESKALSLDKRISNSDGVNLSTHAFCNGFANTKGGEGIIRSTRHGVSCSLIAKEAEAMQRDYEYTTARYAEGLQSLEQIAKTAVERATGRLGAKQLKTQKVPILFSSRISSGLFSSFINAISGGNLYRKNSFLLDSLGKQIFPTNLKIYEQPYLLRGLGSSPFDSEGVPTRNNVFIENGILQQYVLGSYSARRLGLQTTANSGGVHNLTIDATAGDLQDLLKRMDKGLLVTELMGQGVNGLTGDYSRGASGFWVENGKIQYPVEEITIAGNLKEMFKAIVAVGTDINPNYSTRCGSVLIEEMMVAGE</sequence>
<feature type="domain" description="Metalloprotease TldD/E N-terminal" evidence="2">
    <location>
        <begin position="39"/>
        <end position="102"/>
    </location>
</feature>
<keyword evidence="8" id="KW-1185">Reference proteome</keyword>
<feature type="domain" description="Metalloprotease TldD/E C-terminal" evidence="3">
    <location>
        <begin position="243"/>
        <end position="451"/>
    </location>
</feature>
<comment type="caution">
    <text evidence="5">The sequence shown here is derived from an EMBL/GenBank/DDBJ whole genome shotgun (WGS) entry which is preliminary data.</text>
</comment>
<dbReference type="GO" id="GO:0005829">
    <property type="term" value="C:cytosol"/>
    <property type="evidence" value="ECO:0007669"/>
    <property type="project" value="TreeGrafter"/>
</dbReference>
<dbReference type="InterPro" id="IPR035068">
    <property type="entry name" value="TldD/PmbA_N"/>
</dbReference>
<dbReference type="Pfam" id="PF01523">
    <property type="entry name" value="PmbA_TldD_1st"/>
    <property type="match status" value="1"/>
</dbReference>
<dbReference type="STRING" id="455.Ljam_0339"/>
<proteinExistence type="inferred from homology"/>
<dbReference type="EMBL" id="LYOZ01000003">
    <property type="protein sequence ID" value="OCH99100.1"/>
    <property type="molecule type" value="Genomic_DNA"/>
</dbReference>
<evidence type="ECO:0000313" key="5">
    <source>
        <dbReference type="EMBL" id="KTD12123.1"/>
    </source>
</evidence>
<evidence type="ECO:0000313" key="7">
    <source>
        <dbReference type="Proteomes" id="UP000054715"/>
    </source>
</evidence>
<dbReference type="InterPro" id="IPR036059">
    <property type="entry name" value="TldD/PmbA_sf"/>
</dbReference>
<dbReference type="Pfam" id="PF19290">
    <property type="entry name" value="PmbA_TldD_2nd"/>
    <property type="match status" value="1"/>
</dbReference>
<evidence type="ECO:0000313" key="8">
    <source>
        <dbReference type="Proteomes" id="UP000093336"/>
    </source>
</evidence>
<keyword evidence="6" id="KW-0378">Hydrolase</keyword>
<name>A0A0W0UWA2_9GAMM</name>
<dbReference type="RefSeq" id="WP_058448414.1">
    <property type="nucleotide sequence ID" value="NZ_CAAAJF010000007.1"/>
</dbReference>
<evidence type="ECO:0000256" key="1">
    <source>
        <dbReference type="ARBA" id="ARBA00005836"/>
    </source>
</evidence>
<protein>
    <submittedName>
        <fullName evidence="6">Metalloprotease PmbA</fullName>
    </submittedName>
    <submittedName>
        <fullName evidence="5">Peptide maturation protein PmbA</fullName>
    </submittedName>
</protein>
<dbReference type="InterPro" id="IPR047657">
    <property type="entry name" value="PmbA"/>
</dbReference>
<dbReference type="GO" id="GO:0006508">
    <property type="term" value="P:proteolysis"/>
    <property type="evidence" value="ECO:0007669"/>
    <property type="project" value="InterPro"/>
</dbReference>